<evidence type="ECO:0000313" key="2">
    <source>
        <dbReference type="EMBL" id="MDZ5474217.1"/>
    </source>
</evidence>
<gene>
    <name evidence="2" type="ORF">SM124_21205</name>
</gene>
<dbReference type="Gene3D" id="1.10.1760.20">
    <property type="match status" value="1"/>
</dbReference>
<keyword evidence="1" id="KW-1133">Transmembrane helix</keyword>
<feature type="transmembrane region" description="Helical" evidence="1">
    <location>
        <begin position="36"/>
        <end position="60"/>
    </location>
</feature>
<comment type="caution">
    <text evidence="2">The sequence shown here is derived from an EMBL/GenBank/DDBJ whole genome shotgun (WGS) entry which is preliminary data.</text>
</comment>
<sequence>MKVKTLSLLALFIALAVVGAAIKVPAVVGSVALDTFPALLATVLIGSGAGAIVAAGGHLISALFGGMPLGPMHFLVALEMSLIVFFFGALYRKGKKYMAAIWFVLSNTLLAPLPFLFLMGMGFYMAIVPSILIGSLINIVVSFLLIPRVAQFFVPSLLEGTMKS</sequence>
<feature type="transmembrane region" description="Helical" evidence="1">
    <location>
        <begin position="97"/>
        <end position="116"/>
    </location>
</feature>
<accession>A0ABU5J4E0</accession>
<keyword evidence="3" id="KW-1185">Reference proteome</keyword>
<organism evidence="2 3">
    <name type="scientific">Robertmurraya mangrovi</name>
    <dbReference type="NCBI Taxonomy" id="3098077"/>
    <lineage>
        <taxon>Bacteria</taxon>
        <taxon>Bacillati</taxon>
        <taxon>Bacillota</taxon>
        <taxon>Bacilli</taxon>
        <taxon>Bacillales</taxon>
        <taxon>Bacillaceae</taxon>
        <taxon>Robertmurraya</taxon>
    </lineage>
</organism>
<keyword evidence="1" id="KW-0472">Membrane</keyword>
<dbReference type="Proteomes" id="UP001290455">
    <property type="component" value="Unassembled WGS sequence"/>
</dbReference>
<proteinExistence type="predicted"/>
<name>A0ABU5J4E0_9BACI</name>
<keyword evidence="1" id="KW-0812">Transmembrane</keyword>
<dbReference type="InterPro" id="IPR024529">
    <property type="entry name" value="ECF_trnsprt_substrate-spec"/>
</dbReference>
<evidence type="ECO:0000256" key="1">
    <source>
        <dbReference type="SAM" id="Phobius"/>
    </source>
</evidence>
<dbReference type="EMBL" id="JAXOFX010000021">
    <property type="protein sequence ID" value="MDZ5474217.1"/>
    <property type="molecule type" value="Genomic_DNA"/>
</dbReference>
<dbReference type="RefSeq" id="WP_322448510.1">
    <property type="nucleotide sequence ID" value="NZ_JAXOFX010000021.1"/>
</dbReference>
<feature type="transmembrane region" description="Helical" evidence="1">
    <location>
        <begin position="72"/>
        <end position="91"/>
    </location>
</feature>
<protein>
    <submittedName>
        <fullName evidence="2">ECF transporter S component</fullName>
    </submittedName>
</protein>
<dbReference type="Pfam" id="PF12822">
    <property type="entry name" value="ECF_trnsprt"/>
    <property type="match status" value="1"/>
</dbReference>
<reference evidence="2 3" key="1">
    <citation type="submission" date="2023-11" db="EMBL/GenBank/DDBJ databases">
        <title>Bacillus jintuensis, isolated from a mudflat on the Beibu Gulf coast.</title>
        <authorList>
            <person name="Li M."/>
        </authorList>
    </citation>
    <scope>NUCLEOTIDE SEQUENCE [LARGE SCALE GENOMIC DNA]</scope>
    <source>
        <strain evidence="2 3">31A1R</strain>
    </source>
</reference>
<feature type="transmembrane region" description="Helical" evidence="1">
    <location>
        <begin position="123"/>
        <end position="146"/>
    </location>
</feature>
<evidence type="ECO:0000313" key="3">
    <source>
        <dbReference type="Proteomes" id="UP001290455"/>
    </source>
</evidence>